<reference evidence="7 8" key="1">
    <citation type="submission" date="2016-12" db="EMBL/GenBank/DDBJ databases">
        <authorList>
            <person name="Song W.-J."/>
            <person name="Kurnit D.M."/>
        </authorList>
    </citation>
    <scope>NUCLEOTIDE SEQUENCE [LARGE SCALE GENOMIC DNA]</scope>
    <source>
        <strain evidence="7 8">IMCC3135</strain>
    </source>
</reference>
<dbReference type="GO" id="GO:0015171">
    <property type="term" value="F:amino acid transmembrane transporter activity"/>
    <property type="evidence" value="ECO:0007669"/>
    <property type="project" value="TreeGrafter"/>
</dbReference>
<dbReference type="InterPro" id="IPR001123">
    <property type="entry name" value="LeuE-type"/>
</dbReference>
<dbReference type="AlphaFoldDB" id="A0A2Z2P4A7"/>
<evidence type="ECO:0000256" key="4">
    <source>
        <dbReference type="ARBA" id="ARBA00022989"/>
    </source>
</evidence>
<dbReference type="Proteomes" id="UP000250079">
    <property type="component" value="Chromosome"/>
</dbReference>
<dbReference type="GO" id="GO:0005886">
    <property type="term" value="C:plasma membrane"/>
    <property type="evidence" value="ECO:0007669"/>
    <property type="project" value="UniProtKB-SubCell"/>
</dbReference>
<feature type="transmembrane region" description="Helical" evidence="6">
    <location>
        <begin position="175"/>
        <end position="192"/>
    </location>
</feature>
<evidence type="ECO:0000313" key="7">
    <source>
        <dbReference type="EMBL" id="ASJ76260.1"/>
    </source>
</evidence>
<feature type="transmembrane region" description="Helical" evidence="6">
    <location>
        <begin position="142"/>
        <end position="163"/>
    </location>
</feature>
<evidence type="ECO:0000256" key="3">
    <source>
        <dbReference type="ARBA" id="ARBA00022692"/>
    </source>
</evidence>
<dbReference type="GO" id="GO:0033228">
    <property type="term" value="P:cysteine export across plasma membrane"/>
    <property type="evidence" value="ECO:0007669"/>
    <property type="project" value="TreeGrafter"/>
</dbReference>
<organism evidence="7 8">
    <name type="scientific">Granulosicoccus antarcticus IMCC3135</name>
    <dbReference type="NCBI Taxonomy" id="1192854"/>
    <lineage>
        <taxon>Bacteria</taxon>
        <taxon>Pseudomonadati</taxon>
        <taxon>Pseudomonadota</taxon>
        <taxon>Gammaproteobacteria</taxon>
        <taxon>Chromatiales</taxon>
        <taxon>Granulosicoccaceae</taxon>
        <taxon>Granulosicoccus</taxon>
    </lineage>
</organism>
<dbReference type="PANTHER" id="PTHR30086:SF20">
    <property type="entry name" value="ARGININE EXPORTER PROTEIN ARGO-RELATED"/>
    <property type="match status" value="1"/>
</dbReference>
<gene>
    <name evidence="7" type="primary">leuE_3</name>
    <name evidence="7" type="ORF">IMCC3135_31055</name>
</gene>
<dbReference type="Pfam" id="PF01810">
    <property type="entry name" value="LysE"/>
    <property type="match status" value="1"/>
</dbReference>
<evidence type="ECO:0000256" key="5">
    <source>
        <dbReference type="ARBA" id="ARBA00023136"/>
    </source>
</evidence>
<feature type="transmembrane region" description="Helical" evidence="6">
    <location>
        <begin position="38"/>
        <end position="62"/>
    </location>
</feature>
<keyword evidence="4 6" id="KW-1133">Transmembrane helix</keyword>
<dbReference type="RefSeq" id="WP_088921060.1">
    <property type="nucleotide sequence ID" value="NZ_CP018632.1"/>
</dbReference>
<keyword evidence="3 6" id="KW-0812">Transmembrane</keyword>
<dbReference type="EMBL" id="CP018632">
    <property type="protein sequence ID" value="ASJ76260.1"/>
    <property type="molecule type" value="Genomic_DNA"/>
</dbReference>
<dbReference type="PANTHER" id="PTHR30086">
    <property type="entry name" value="ARGININE EXPORTER PROTEIN ARGO"/>
    <property type="match status" value="1"/>
</dbReference>
<sequence>MGVFLTAVFFLLITPGPGVLSTAGVGSSFGASPGYRYVAGLFIGTNLVALAVVTGLAGLVLAQPALRTILMYASIAYLCYLAFRIAFAGSKIRFIQSAKPPGIRDAVLLQAINPKAYVVNTALFTGFPFAGMALWQETTWKFLLMNLIWVPIHLLWLAAGIGLQKLDLPDHWHRAINIVMALSLLMVILLAIKMA</sequence>
<dbReference type="KEGG" id="gai:IMCC3135_31055"/>
<accession>A0A2Z2P4A7</accession>
<name>A0A2Z2P4A7_9GAMM</name>
<protein>
    <submittedName>
        <fullName evidence="7">Leucine efflux protein</fullName>
    </submittedName>
</protein>
<evidence type="ECO:0000256" key="6">
    <source>
        <dbReference type="SAM" id="Phobius"/>
    </source>
</evidence>
<dbReference type="OrthoDB" id="9812084at2"/>
<feature type="transmembrane region" description="Helical" evidence="6">
    <location>
        <begin position="69"/>
        <end position="87"/>
    </location>
</feature>
<evidence type="ECO:0000313" key="8">
    <source>
        <dbReference type="Proteomes" id="UP000250079"/>
    </source>
</evidence>
<evidence type="ECO:0000256" key="1">
    <source>
        <dbReference type="ARBA" id="ARBA00004651"/>
    </source>
</evidence>
<comment type="subcellular location">
    <subcellularLocation>
        <location evidence="1">Cell membrane</location>
        <topology evidence="1">Multi-pass membrane protein</topology>
    </subcellularLocation>
</comment>
<feature type="transmembrane region" description="Helical" evidence="6">
    <location>
        <begin position="117"/>
        <end position="135"/>
    </location>
</feature>
<keyword evidence="8" id="KW-1185">Reference proteome</keyword>
<evidence type="ECO:0000256" key="2">
    <source>
        <dbReference type="ARBA" id="ARBA00022475"/>
    </source>
</evidence>
<keyword evidence="2" id="KW-1003">Cell membrane</keyword>
<proteinExistence type="predicted"/>
<keyword evidence="5 6" id="KW-0472">Membrane</keyword>